<dbReference type="Proteomes" id="UP000199513">
    <property type="component" value="Unassembled WGS sequence"/>
</dbReference>
<dbReference type="AlphaFoldDB" id="A0A1I2GHV5"/>
<evidence type="ECO:0000259" key="1">
    <source>
        <dbReference type="Pfam" id="PF19313"/>
    </source>
</evidence>
<keyword evidence="3" id="KW-1185">Reference proteome</keyword>
<organism evidence="2 3">
    <name type="scientific">Thermoflexibacter ruber</name>
    <dbReference type="NCBI Taxonomy" id="1003"/>
    <lineage>
        <taxon>Bacteria</taxon>
        <taxon>Pseudomonadati</taxon>
        <taxon>Bacteroidota</taxon>
        <taxon>Cytophagia</taxon>
        <taxon>Cytophagales</taxon>
        <taxon>Thermoflexibacteraceae</taxon>
        <taxon>Thermoflexibacter</taxon>
    </lineage>
</organism>
<gene>
    <name evidence="2" type="ORF">SAMN04488541_101876</name>
</gene>
<feature type="domain" description="DUF5916" evidence="1">
    <location>
        <begin position="250"/>
        <end position="641"/>
    </location>
</feature>
<evidence type="ECO:0000313" key="2">
    <source>
        <dbReference type="EMBL" id="SFF16803.1"/>
    </source>
</evidence>
<name>A0A1I2GHV5_9BACT</name>
<dbReference type="Gene3D" id="2.60.40.1190">
    <property type="match status" value="1"/>
</dbReference>
<protein>
    <recommendedName>
        <fullName evidence="1">DUF5916 domain-containing protein</fullName>
    </recommendedName>
</protein>
<dbReference type="EMBL" id="FONY01000018">
    <property type="protein sequence ID" value="SFF16803.1"/>
    <property type="molecule type" value="Genomic_DNA"/>
</dbReference>
<dbReference type="CDD" id="cd09618">
    <property type="entry name" value="CBM9_like_2"/>
    <property type="match status" value="1"/>
</dbReference>
<dbReference type="SUPFAM" id="SSF49344">
    <property type="entry name" value="CBD9-like"/>
    <property type="match status" value="1"/>
</dbReference>
<dbReference type="STRING" id="1003.SAMN04488541_101876"/>
<dbReference type="InterPro" id="IPR045670">
    <property type="entry name" value="DUF5916"/>
</dbReference>
<evidence type="ECO:0000313" key="3">
    <source>
        <dbReference type="Proteomes" id="UP000199513"/>
    </source>
</evidence>
<dbReference type="Pfam" id="PF19313">
    <property type="entry name" value="DUF5916"/>
    <property type="match status" value="1"/>
</dbReference>
<reference evidence="3" key="1">
    <citation type="submission" date="2016-10" db="EMBL/GenBank/DDBJ databases">
        <authorList>
            <person name="Varghese N."/>
            <person name="Submissions S."/>
        </authorList>
    </citation>
    <scope>NUCLEOTIDE SEQUENCE [LARGE SCALE GENOMIC DNA]</scope>
    <source>
        <strain>GEY</strain>
        <strain evidence="3">DSM 9560</strain>
    </source>
</reference>
<sequence length="741" mass="86226">MWLFFSLKKIERLCCIFSVIFLLVCPNSLLAQNSLKSQKEYSLLVHQTEEHIQLDGILSELTWQKAEVAKDFFLNYPNDTTFATLQTEVRLAYNSHFFLIAVVCQDNHTKPFTISSLRRDFDWDANDNISIYLDPFGDGINGFAFTFNPMGIQREGLLFNGENVASEWDNKWDLFVRRYKDKWIAEIAIPFKTLRYKNGTKSWKMNFARNDLKNNERSSWVPVPIAYWVSSLAFTGEINFENLLPHPGANLSVIPYLAGNLSKNHTEHQATISKVNAGFDTKIAVTPSLNLDLTVNPDFSQVEVDQQVTNLERFEIFFPERRQFFLENNDLFGEFGFESVRPFFSRRIGIGRDTLTKLIVQNPILYGARLSGKLDKNWRVGLLNMQTAKDDVAGIKAQNFTVATFQRRVFSRSNIAGIFINRHRFQDDSEQRYTRLFGLDYNLQSVDNKWSGKLFFHKTLTPKNLGDSHAHGSLIQYQSRNITLSWNHEYVGANFDINDIGFVRRNAHWRFKPSIEVTFYTEKSKTLVSHGIGSEPDIYTDLNYQLNDRNIDIYYFFNFLNTVNIFVGYYNMYTRLFFSFDPTNSGGLELPVSSQYQIQGMFAGYTSDTRKRFTYGFEGWTGGYFNGTNKSLSPFVSYRFQPYGAFRIGAEYNDIRLPEPYNSAKFWLISPRLDLSFTKSIFLTTFLQYNEQTENVNINARFQWRFKPVSDLFIVYSDNYSPEFKVKSRALVLKLSYWLNI</sequence>
<accession>A0A1I2GHV5</accession>
<proteinExistence type="predicted"/>